<evidence type="ECO:0000256" key="3">
    <source>
        <dbReference type="ARBA" id="ARBA00004651"/>
    </source>
</evidence>
<keyword evidence="8 21" id="KW-0808">Transferase</keyword>
<feature type="transmembrane region" description="Helical" evidence="17">
    <location>
        <begin position="373"/>
        <end position="392"/>
    </location>
</feature>
<dbReference type="GO" id="GO:0004576">
    <property type="term" value="F:oligosaccharyl transferase activity"/>
    <property type="evidence" value="ECO:0007669"/>
    <property type="project" value="InterPro"/>
</dbReference>
<evidence type="ECO:0000256" key="9">
    <source>
        <dbReference type="ARBA" id="ARBA00022692"/>
    </source>
</evidence>
<feature type="transmembrane region" description="Helical" evidence="17">
    <location>
        <begin position="115"/>
        <end position="134"/>
    </location>
</feature>
<dbReference type="Pfam" id="PF18079">
    <property type="entry name" value="AglB_L1"/>
    <property type="match status" value="1"/>
</dbReference>
<keyword evidence="9 17" id="KW-0812">Transmembrane</keyword>
<dbReference type="PANTHER" id="PTHR13872:SF1">
    <property type="entry name" value="DOLICHYL-DIPHOSPHOOLIGOSACCHARIDE--PROTEIN GLYCOSYLTRANSFERASE SUBUNIT STT3B"/>
    <property type="match status" value="1"/>
</dbReference>
<dbReference type="Pfam" id="PF02516">
    <property type="entry name" value="STT3"/>
    <property type="match status" value="1"/>
</dbReference>
<dbReference type="InterPro" id="IPR048307">
    <property type="entry name" value="STT3_N"/>
</dbReference>
<dbReference type="Gene3D" id="2.60.40.3390">
    <property type="match status" value="1"/>
</dbReference>
<feature type="domain" description="Archaeal glycosylation protein B peripheral" evidence="19">
    <location>
        <begin position="796"/>
        <end position="896"/>
    </location>
</feature>
<keyword evidence="12 17" id="KW-1133">Transmembrane helix</keyword>
<keyword evidence="7 21" id="KW-0328">Glycosyltransferase</keyword>
<feature type="transmembrane region" description="Helical" evidence="17">
    <location>
        <begin position="316"/>
        <end position="337"/>
    </location>
</feature>
<evidence type="ECO:0000256" key="10">
    <source>
        <dbReference type="ARBA" id="ARBA00022723"/>
    </source>
</evidence>
<keyword evidence="11" id="KW-0460">Magnesium</keyword>
<evidence type="ECO:0000256" key="1">
    <source>
        <dbReference type="ARBA" id="ARBA00001936"/>
    </source>
</evidence>
<evidence type="ECO:0000256" key="4">
    <source>
        <dbReference type="ARBA" id="ARBA00004922"/>
    </source>
</evidence>
<gene>
    <name evidence="21" type="primary">aglB3</name>
    <name evidence="21" type="ORF">NCGJLENL_00027</name>
</gene>
<comment type="subcellular location">
    <subcellularLocation>
        <location evidence="3">Cell membrane</location>
        <topology evidence="3">Multi-pass membrane protein</topology>
    </subcellularLocation>
</comment>
<evidence type="ECO:0000259" key="19">
    <source>
        <dbReference type="Pfam" id="PF18079"/>
    </source>
</evidence>
<organism evidence="21">
    <name type="scientific">uncultured Methanosarcinales archaeon</name>
    <dbReference type="NCBI Taxonomy" id="183757"/>
    <lineage>
        <taxon>Archaea</taxon>
        <taxon>Methanobacteriati</taxon>
        <taxon>Methanobacteriota</taxon>
        <taxon>Stenosarchaea group</taxon>
        <taxon>Methanomicrobia</taxon>
        <taxon>Methanosarcinales</taxon>
        <taxon>environmental samples</taxon>
    </lineage>
</organism>
<protein>
    <recommendedName>
        <fullName evidence="6">dolichyl-phosphooligosaccharide-protein glycotransferase</fullName>
        <ecNumber evidence="6">2.4.99.21</ecNumber>
    </recommendedName>
    <alternativeName>
        <fullName evidence="15">Oligosaccharyl transferase</fullName>
    </alternativeName>
</protein>
<evidence type="ECO:0000256" key="14">
    <source>
        <dbReference type="ARBA" id="ARBA00023211"/>
    </source>
</evidence>
<dbReference type="InterPro" id="IPR026410">
    <property type="entry name" value="OlisacTrfase_arch"/>
</dbReference>
<dbReference type="UniPathway" id="UPA00378"/>
<evidence type="ECO:0000256" key="12">
    <source>
        <dbReference type="ARBA" id="ARBA00022989"/>
    </source>
</evidence>
<evidence type="ECO:0000256" key="6">
    <source>
        <dbReference type="ARBA" id="ARBA00012602"/>
    </source>
</evidence>
<comment type="catalytic activity">
    <reaction evidence="16">
        <text>an archaeal dolichyl phosphooligosaccharide + [protein]-L-asparagine = an archaeal dolichyl phosphate + a glycoprotein with the oligosaccharide chain attached by N-beta-D-glycosyl linkage to a protein L-asparagine.</text>
        <dbReference type="EC" id="2.4.99.21"/>
    </reaction>
</comment>
<dbReference type="Pfam" id="PF22627">
    <property type="entry name" value="AglB_core-like"/>
    <property type="match status" value="1"/>
</dbReference>
<comment type="pathway">
    <text evidence="4">Protein modification; protein glycosylation.</text>
</comment>
<dbReference type="AlphaFoldDB" id="A0A7H1KNM9"/>
<keyword evidence="14" id="KW-0464">Manganese</keyword>
<feature type="transmembrane region" description="Helical" evidence="17">
    <location>
        <begin position="290"/>
        <end position="309"/>
    </location>
</feature>
<proteinExistence type="inferred from homology"/>
<comment type="cofactor">
    <cofactor evidence="1">
        <name>Mn(2+)</name>
        <dbReference type="ChEBI" id="CHEBI:29035"/>
    </cofactor>
</comment>
<reference evidence="21" key="1">
    <citation type="submission" date="2020-07" db="EMBL/GenBank/DDBJ databases">
        <title>Unique genomic features of the anaerobic methanotrophic archaea.</title>
        <authorList>
            <person name="Chadwick G.L."/>
            <person name="Skennerton C.T."/>
            <person name="Laso-Perez R."/>
            <person name="Leu A.O."/>
            <person name="Speth D.R."/>
            <person name="Yu H."/>
            <person name="Morgan-Lang C."/>
            <person name="Hatzenpichler R."/>
            <person name="Goudeau D."/>
            <person name="Malmstrom R."/>
            <person name="Brazelton W.J."/>
            <person name="Woyke T."/>
            <person name="Hallam S.J."/>
            <person name="Tyson G.W."/>
            <person name="Wegener G."/>
            <person name="Boetius A."/>
            <person name="Orphan V."/>
        </authorList>
    </citation>
    <scope>NUCLEOTIDE SEQUENCE</scope>
</reference>
<evidence type="ECO:0000259" key="18">
    <source>
        <dbReference type="Pfam" id="PF02516"/>
    </source>
</evidence>
<feature type="domain" description="Oligosaccharyl transferase STT3 N-terminal" evidence="18">
    <location>
        <begin position="21"/>
        <end position="438"/>
    </location>
</feature>
<comment type="cofactor">
    <cofactor evidence="2">
        <name>Mg(2+)</name>
        <dbReference type="ChEBI" id="CHEBI:18420"/>
    </cofactor>
</comment>
<feature type="domain" description="AglB-like core" evidence="20">
    <location>
        <begin position="533"/>
        <end position="630"/>
    </location>
</feature>
<evidence type="ECO:0000256" key="8">
    <source>
        <dbReference type="ARBA" id="ARBA00022679"/>
    </source>
</evidence>
<feature type="transmembrane region" description="Helical" evidence="17">
    <location>
        <begin position="259"/>
        <end position="284"/>
    </location>
</feature>
<feature type="transmembrane region" description="Helical" evidence="17">
    <location>
        <begin position="211"/>
        <end position="228"/>
    </location>
</feature>
<dbReference type="GO" id="GO:0046872">
    <property type="term" value="F:metal ion binding"/>
    <property type="evidence" value="ECO:0007669"/>
    <property type="project" value="UniProtKB-KW"/>
</dbReference>
<dbReference type="PANTHER" id="PTHR13872">
    <property type="entry name" value="DOLICHYL-DIPHOSPHOOLIGOSACCHARIDE--PROTEIN GLYCOSYLTRANSFERASE SUBUNIT"/>
    <property type="match status" value="1"/>
</dbReference>
<dbReference type="EC" id="2.4.99.21" evidence="6"/>
<feature type="transmembrane region" description="Helical" evidence="17">
    <location>
        <begin position="7"/>
        <end position="29"/>
    </location>
</feature>
<evidence type="ECO:0000256" key="11">
    <source>
        <dbReference type="ARBA" id="ARBA00022842"/>
    </source>
</evidence>
<dbReference type="EMBL" id="MT776525">
    <property type="protein sequence ID" value="QNT35543.1"/>
    <property type="molecule type" value="Genomic_DNA"/>
</dbReference>
<evidence type="ECO:0000256" key="13">
    <source>
        <dbReference type="ARBA" id="ARBA00023136"/>
    </source>
</evidence>
<evidence type="ECO:0000256" key="2">
    <source>
        <dbReference type="ARBA" id="ARBA00001946"/>
    </source>
</evidence>
<comment type="similarity">
    <text evidence="5">Belongs to the STT3 family.</text>
</comment>
<keyword evidence="10" id="KW-0479">Metal-binding</keyword>
<dbReference type="InterPro" id="IPR054479">
    <property type="entry name" value="AglB-like_core"/>
</dbReference>
<evidence type="ECO:0000256" key="16">
    <source>
        <dbReference type="ARBA" id="ARBA00034066"/>
    </source>
</evidence>
<dbReference type="InterPro" id="IPR003674">
    <property type="entry name" value="Oligo_trans_STT3"/>
</dbReference>
<feature type="transmembrane region" description="Helical" evidence="17">
    <location>
        <begin position="404"/>
        <end position="421"/>
    </location>
</feature>
<evidence type="ECO:0000256" key="5">
    <source>
        <dbReference type="ARBA" id="ARBA00010810"/>
    </source>
</evidence>
<dbReference type="Gene3D" id="3.40.50.12610">
    <property type="match status" value="1"/>
</dbReference>
<name>A0A7H1KNM9_9EURY</name>
<evidence type="ECO:0000259" key="20">
    <source>
        <dbReference type="Pfam" id="PF22627"/>
    </source>
</evidence>
<keyword evidence="13 17" id="KW-0472">Membrane</keyword>
<evidence type="ECO:0000256" key="17">
    <source>
        <dbReference type="SAM" id="Phobius"/>
    </source>
</evidence>
<accession>A0A7H1KNM9</accession>
<dbReference type="NCBIfam" id="TIGR04154">
    <property type="entry name" value="archaeo_STT3"/>
    <property type="match status" value="1"/>
</dbReference>
<evidence type="ECO:0000256" key="7">
    <source>
        <dbReference type="ARBA" id="ARBA00022676"/>
    </source>
</evidence>
<evidence type="ECO:0000313" key="21">
    <source>
        <dbReference type="EMBL" id="QNT35543.1"/>
    </source>
</evidence>
<feature type="transmembrane region" description="Helical" evidence="17">
    <location>
        <begin position="427"/>
        <end position="448"/>
    </location>
</feature>
<dbReference type="InterPro" id="IPR041154">
    <property type="entry name" value="AglB_P1"/>
</dbReference>
<sequence length="901" mass="102405">MKRIEKASLICGLTLVLLFCLSLYIRVAIPYNIVFNDTFVRFGGYDPWYNIRIVENTLHHFPHRIYFDPFTAYPQGTYNPFGTPLFDLSLAFIVWAVGLGNPFATLTPSMIEAIWAWYPAVLAALTIFPVYFIGKGLYNRGAGLLSAALIAILPGQFLIRSLLGFTDHHAMETLFSTIAMLFLILALKSARENGITFQSFLGGDRGSLKKPIVYSIISGVFLGSYFLAWLGAPLFILILCTYAVVQHVVDHLRENDTDYLCIVFVPLFIVSLAMIAPALSFGFLSEIHKWSLLLAIFLPPVLTALSLLIRKAKIKPYWYPILILAITVASFVVLFVFKPALYSTITWSLLHIFSPSKQYLTIVEAQPMGWANIWAWFTTTFFLAFVAFAWIGYNIWRKWRAEEILLLVWCAIMLFACFGQGRFSAYYAINVAILCGFLSWEIIELVAFRGAGKGVRDMKESKGPLEEKRVDTIKGKRRRKTIKTQKSNEIKNKKFLRVDVILTFIVILIVVFFFPLNEALTTAKLGSGGPREDWYESLSWMRGNTPDTGVDFYALYPRDYAYPDSAYSVMSWWDYGNWITYIAHRIPVANNFQQGIGGPNSPGAAIFFIAKNESEANEVADAFDVRYVVSAFPMVDTMASYQDLYGAMTFWANDTTGRYRLDQTEGRSQFELREEYYKSMVTKLHMFDGRETQFKGGYLGKSSILLIRPFQTKPLQHYRLVHESSTYMVPHAILNVKTDDLQAWECYVGSNYTMAERLAYELRHGFTDPEYLDIARWTPPFVSPMSFVKVFEYVKGAKIEGKAPSGAIVKIATNITTNHGRVFMYSQIAMPNGTYEFVVPYSTEGPIERDGYTNFDVLAAPYTIRMGHIENETIIGDTRQVVVEITEEEVMEGKTVRVDLV</sequence>
<evidence type="ECO:0000256" key="15">
    <source>
        <dbReference type="ARBA" id="ARBA00030679"/>
    </source>
</evidence>
<dbReference type="GO" id="GO:0005886">
    <property type="term" value="C:plasma membrane"/>
    <property type="evidence" value="ECO:0007669"/>
    <property type="project" value="UniProtKB-SubCell"/>
</dbReference>
<feature type="transmembrane region" description="Helical" evidence="17">
    <location>
        <begin position="171"/>
        <end position="190"/>
    </location>
</feature>
<feature type="transmembrane region" description="Helical" evidence="17">
    <location>
        <begin position="141"/>
        <end position="159"/>
    </location>
</feature>
<feature type="transmembrane region" description="Helical" evidence="17">
    <location>
        <begin position="495"/>
        <end position="516"/>
    </location>
</feature>